<sequence>FGVGWAAGVTIYNGNTWEHPVLAYSSQGFYAFWLPKTANPTAGHVFYRKSTDGGSTWTDEAGANANEDWIDESVDGFSTCPESIALYMHAGGESSYIGLGYSTTPGTPYDVRHVILDADPSDSAEVYGHVIIRNIGSAELYASFTVNQWYAELYGHAEIRQETSVELYAHVEIQDTEDLYAHTIIRNISSAEAYGHAEIRQETSADLYAHVEIQDTAELYAHAVIRQPASAELYSTFIVKNIDSAELYASFEVQQLDSVELYSHTIIRHSDTAELYSHFRVRCSRIFGENWQRKMWFDGTYYWRSRYCPTDDRLEFDYISKDGLEGNVWTENANARINAAGFDAAAILADFSV</sequence>
<feature type="non-terminal residue" evidence="1">
    <location>
        <position position="353"/>
    </location>
</feature>
<evidence type="ECO:0000313" key="1">
    <source>
        <dbReference type="EMBL" id="KKK57094.1"/>
    </source>
</evidence>
<name>A0A0F8YSJ3_9ZZZZ</name>
<dbReference type="EMBL" id="LAZR01064659">
    <property type="protein sequence ID" value="KKK57094.1"/>
    <property type="molecule type" value="Genomic_DNA"/>
</dbReference>
<reference evidence="1" key="1">
    <citation type="journal article" date="2015" name="Nature">
        <title>Complex archaea that bridge the gap between prokaryotes and eukaryotes.</title>
        <authorList>
            <person name="Spang A."/>
            <person name="Saw J.H."/>
            <person name="Jorgensen S.L."/>
            <person name="Zaremba-Niedzwiedzka K."/>
            <person name="Martijn J."/>
            <person name="Lind A.E."/>
            <person name="van Eijk R."/>
            <person name="Schleper C."/>
            <person name="Guy L."/>
            <person name="Ettema T.J."/>
        </authorList>
    </citation>
    <scope>NUCLEOTIDE SEQUENCE</scope>
</reference>
<organism evidence="1">
    <name type="scientific">marine sediment metagenome</name>
    <dbReference type="NCBI Taxonomy" id="412755"/>
    <lineage>
        <taxon>unclassified sequences</taxon>
        <taxon>metagenomes</taxon>
        <taxon>ecological metagenomes</taxon>
    </lineage>
</organism>
<accession>A0A0F8YSJ3</accession>
<dbReference type="AlphaFoldDB" id="A0A0F8YSJ3"/>
<proteinExistence type="predicted"/>
<dbReference type="SUPFAM" id="SSF50939">
    <property type="entry name" value="Sialidases"/>
    <property type="match status" value="1"/>
</dbReference>
<feature type="non-terminal residue" evidence="1">
    <location>
        <position position="1"/>
    </location>
</feature>
<dbReference type="InterPro" id="IPR036278">
    <property type="entry name" value="Sialidase_sf"/>
</dbReference>
<evidence type="ECO:0008006" key="2">
    <source>
        <dbReference type="Google" id="ProtNLM"/>
    </source>
</evidence>
<protein>
    <recommendedName>
        <fullName evidence="2">Sialidase domain-containing protein</fullName>
    </recommendedName>
</protein>
<comment type="caution">
    <text evidence="1">The sequence shown here is derived from an EMBL/GenBank/DDBJ whole genome shotgun (WGS) entry which is preliminary data.</text>
</comment>
<gene>
    <name evidence="1" type="ORF">LCGC14_3057950</name>
</gene>